<dbReference type="Gene3D" id="1.20.58.1520">
    <property type="match status" value="1"/>
</dbReference>
<evidence type="ECO:0000313" key="2">
    <source>
        <dbReference type="EMBL" id="KAL0480504.1"/>
    </source>
</evidence>
<comment type="caution">
    <text evidence="2">The sequence shown here is derived from an EMBL/GenBank/DDBJ whole genome shotgun (WGS) entry which is preliminary data.</text>
</comment>
<dbReference type="Pfam" id="PF03999">
    <property type="entry name" value="MAP65_ASE1"/>
    <property type="match status" value="1"/>
</dbReference>
<reference evidence="2 3" key="1">
    <citation type="submission" date="2024-03" db="EMBL/GenBank/DDBJ databases">
        <title>The Acrasis kona genome and developmental transcriptomes reveal deep origins of eukaryotic multicellular pathways.</title>
        <authorList>
            <person name="Sheikh S."/>
            <person name="Fu C.-J."/>
            <person name="Brown M.W."/>
            <person name="Baldauf S.L."/>
        </authorList>
    </citation>
    <scope>NUCLEOTIDE SEQUENCE [LARGE SCALE GENOMIC DNA]</scope>
    <source>
        <strain evidence="2 3">ATCC MYA-3509</strain>
    </source>
</reference>
<keyword evidence="3" id="KW-1185">Reference proteome</keyword>
<gene>
    <name evidence="2" type="ORF">AKO1_006758</name>
</gene>
<dbReference type="AlphaFoldDB" id="A0AAW2YTT8"/>
<organism evidence="2 3">
    <name type="scientific">Acrasis kona</name>
    <dbReference type="NCBI Taxonomy" id="1008807"/>
    <lineage>
        <taxon>Eukaryota</taxon>
        <taxon>Discoba</taxon>
        <taxon>Heterolobosea</taxon>
        <taxon>Tetramitia</taxon>
        <taxon>Eutetramitia</taxon>
        <taxon>Acrasidae</taxon>
        <taxon>Acrasis</taxon>
    </lineage>
</organism>
<protein>
    <submittedName>
        <fullName evidence="2">Uncharacterized protein</fullName>
    </submittedName>
</protein>
<evidence type="ECO:0000313" key="3">
    <source>
        <dbReference type="Proteomes" id="UP001431209"/>
    </source>
</evidence>
<sequence length="191" mass="22884">MMLDKVWDDLLISAGQKIKLFDKYNQPHFVDNVKTMSHVYSMWQKVANAVIEREKSLILIKEFEKSASDPRRHFYGKSNMLLQEERQRAILFRRLCNFGKKVEDMAKVLKREYDDLILYKNLNYLDKMKYDYSNLLYSLEEDRLKHSVFGENSTEESRMEEALKMKPKPIIHSNQSFDSPRVLQMSKRYPE</sequence>
<accession>A0AAW2YTT8</accession>
<feature type="region of interest" description="Disordered" evidence="1">
    <location>
        <begin position="168"/>
        <end position="191"/>
    </location>
</feature>
<dbReference type="PANTHER" id="PTHR16078:SF1">
    <property type="entry name" value="COILED-COIL DOMAIN-CONTAINING PROTEIN 87"/>
    <property type="match status" value="1"/>
</dbReference>
<dbReference type="PANTHER" id="PTHR16078">
    <property type="entry name" value="COILED-COIL DOMAIN-CONTAINING PROTEIN 87"/>
    <property type="match status" value="1"/>
</dbReference>
<proteinExistence type="predicted"/>
<name>A0AAW2YTT8_9EUKA</name>
<dbReference type="InterPro" id="IPR037383">
    <property type="entry name" value="CCDC87"/>
</dbReference>
<evidence type="ECO:0000256" key="1">
    <source>
        <dbReference type="SAM" id="MobiDB-lite"/>
    </source>
</evidence>
<dbReference type="Proteomes" id="UP001431209">
    <property type="component" value="Unassembled WGS sequence"/>
</dbReference>
<dbReference type="EMBL" id="JAOPGA020000658">
    <property type="protein sequence ID" value="KAL0480504.1"/>
    <property type="molecule type" value="Genomic_DNA"/>
</dbReference>